<proteinExistence type="predicted"/>
<dbReference type="AlphaFoldDB" id="A0A915C099"/>
<accession>A0A915C099</accession>
<sequence>MLLTEVPLPRFLIKLFSSGYRYLDFRFNICFRNTVIQISDSTIPSKVPLSRFQMKPFSSEYHYLDFRLNLSHRSTII</sequence>
<dbReference type="WBParaSite" id="PgR070_g035_t01">
    <property type="protein sequence ID" value="PgR070_g035_t01"/>
    <property type="gene ID" value="PgR070_g035"/>
</dbReference>
<evidence type="ECO:0000313" key="2">
    <source>
        <dbReference type="WBParaSite" id="PgR070_g035_t01"/>
    </source>
</evidence>
<protein>
    <submittedName>
        <fullName evidence="2">Ovule protein</fullName>
    </submittedName>
</protein>
<evidence type="ECO:0000313" key="1">
    <source>
        <dbReference type="Proteomes" id="UP000887569"/>
    </source>
</evidence>
<reference evidence="2" key="1">
    <citation type="submission" date="2022-11" db="UniProtKB">
        <authorList>
            <consortium name="WormBaseParasite"/>
        </authorList>
    </citation>
    <scope>IDENTIFICATION</scope>
</reference>
<name>A0A915C099_PARUN</name>
<keyword evidence="1" id="KW-1185">Reference proteome</keyword>
<dbReference type="Proteomes" id="UP000887569">
    <property type="component" value="Unplaced"/>
</dbReference>
<organism evidence="1 2">
    <name type="scientific">Parascaris univalens</name>
    <name type="common">Nematode worm</name>
    <dbReference type="NCBI Taxonomy" id="6257"/>
    <lineage>
        <taxon>Eukaryota</taxon>
        <taxon>Metazoa</taxon>
        <taxon>Ecdysozoa</taxon>
        <taxon>Nematoda</taxon>
        <taxon>Chromadorea</taxon>
        <taxon>Rhabditida</taxon>
        <taxon>Spirurina</taxon>
        <taxon>Ascaridomorpha</taxon>
        <taxon>Ascaridoidea</taxon>
        <taxon>Ascarididae</taxon>
        <taxon>Parascaris</taxon>
    </lineage>
</organism>